<dbReference type="EMBL" id="JAWDGP010005397">
    <property type="protein sequence ID" value="KAK3757277.1"/>
    <property type="molecule type" value="Genomic_DNA"/>
</dbReference>
<dbReference type="SUPFAM" id="SSF160443">
    <property type="entry name" value="SMR domain-like"/>
    <property type="match status" value="1"/>
</dbReference>
<keyword evidence="2" id="KW-0812">Transmembrane</keyword>
<evidence type="ECO:0000259" key="3">
    <source>
        <dbReference type="PROSITE" id="PS50828"/>
    </source>
</evidence>
<dbReference type="Pfam" id="PF01713">
    <property type="entry name" value="Smr"/>
    <property type="match status" value="1"/>
</dbReference>
<feature type="transmembrane region" description="Helical" evidence="2">
    <location>
        <begin position="15"/>
        <end position="35"/>
    </location>
</feature>
<name>A0AAE1D4R8_9GAST</name>
<feature type="region of interest" description="Disordered" evidence="1">
    <location>
        <begin position="138"/>
        <end position="157"/>
    </location>
</feature>
<evidence type="ECO:0000256" key="1">
    <source>
        <dbReference type="SAM" id="MobiDB-lite"/>
    </source>
</evidence>
<feature type="transmembrane region" description="Helical" evidence="2">
    <location>
        <begin position="42"/>
        <end position="65"/>
    </location>
</feature>
<feature type="region of interest" description="Disordered" evidence="1">
    <location>
        <begin position="204"/>
        <end position="272"/>
    </location>
</feature>
<dbReference type="PROSITE" id="PS50828">
    <property type="entry name" value="SMR"/>
    <property type="match status" value="1"/>
</dbReference>
<proteinExistence type="predicted"/>
<protein>
    <recommendedName>
        <fullName evidence="3">Smr domain-containing protein</fullName>
    </recommendedName>
</protein>
<dbReference type="GO" id="GO:0004519">
    <property type="term" value="F:endonuclease activity"/>
    <property type="evidence" value="ECO:0007669"/>
    <property type="project" value="TreeGrafter"/>
</dbReference>
<dbReference type="GO" id="GO:0005634">
    <property type="term" value="C:nucleus"/>
    <property type="evidence" value="ECO:0007669"/>
    <property type="project" value="TreeGrafter"/>
</dbReference>
<dbReference type="InterPro" id="IPR052772">
    <property type="entry name" value="Endo/PolyKinase_Domain-Protein"/>
</dbReference>
<keyword evidence="2" id="KW-1133">Transmembrane helix</keyword>
<evidence type="ECO:0000313" key="5">
    <source>
        <dbReference type="Proteomes" id="UP001283361"/>
    </source>
</evidence>
<feature type="domain" description="Smr" evidence="3">
    <location>
        <begin position="291"/>
        <end position="375"/>
    </location>
</feature>
<accession>A0AAE1D4R8</accession>
<keyword evidence="2" id="KW-0472">Membrane</keyword>
<evidence type="ECO:0000313" key="4">
    <source>
        <dbReference type="EMBL" id="KAK3757277.1"/>
    </source>
</evidence>
<reference evidence="4" key="1">
    <citation type="journal article" date="2023" name="G3 (Bethesda)">
        <title>A reference genome for the long-term kleptoplast-retaining sea slug Elysia crispata morphotype clarki.</title>
        <authorList>
            <person name="Eastman K.E."/>
            <person name="Pendleton A.L."/>
            <person name="Shaikh M.A."/>
            <person name="Suttiyut T."/>
            <person name="Ogas R."/>
            <person name="Tomko P."/>
            <person name="Gavelis G."/>
            <person name="Widhalm J.R."/>
            <person name="Wisecaver J.H."/>
        </authorList>
    </citation>
    <scope>NUCLEOTIDE SEQUENCE</scope>
    <source>
        <strain evidence="4">ECLA1</strain>
    </source>
</reference>
<keyword evidence="5" id="KW-1185">Reference proteome</keyword>
<comment type="caution">
    <text evidence="4">The sequence shown here is derived from an EMBL/GenBank/DDBJ whole genome shotgun (WGS) entry which is preliminary data.</text>
</comment>
<dbReference type="PANTHER" id="PTHR46535:SF1">
    <property type="entry name" value="NEDD4-BINDING PROTEIN 2"/>
    <property type="match status" value="1"/>
</dbReference>
<dbReference type="AlphaFoldDB" id="A0AAE1D4R8"/>
<organism evidence="4 5">
    <name type="scientific">Elysia crispata</name>
    <name type="common">lettuce slug</name>
    <dbReference type="NCBI Taxonomy" id="231223"/>
    <lineage>
        <taxon>Eukaryota</taxon>
        <taxon>Metazoa</taxon>
        <taxon>Spiralia</taxon>
        <taxon>Lophotrochozoa</taxon>
        <taxon>Mollusca</taxon>
        <taxon>Gastropoda</taxon>
        <taxon>Heterobranchia</taxon>
        <taxon>Euthyneura</taxon>
        <taxon>Panpulmonata</taxon>
        <taxon>Sacoglossa</taxon>
        <taxon>Placobranchoidea</taxon>
        <taxon>Plakobranchidae</taxon>
        <taxon>Elysia</taxon>
    </lineage>
</organism>
<dbReference type="PANTHER" id="PTHR46535">
    <property type="entry name" value="NEDD4-BINDING PROTEIN 2"/>
    <property type="match status" value="1"/>
</dbReference>
<dbReference type="Proteomes" id="UP001283361">
    <property type="component" value="Unassembled WGS sequence"/>
</dbReference>
<dbReference type="Gene3D" id="3.30.1370.110">
    <property type="match status" value="1"/>
</dbReference>
<dbReference type="InterPro" id="IPR036063">
    <property type="entry name" value="Smr_dom_sf"/>
</dbReference>
<evidence type="ECO:0000256" key="2">
    <source>
        <dbReference type="SAM" id="Phobius"/>
    </source>
</evidence>
<feature type="compositionally biased region" description="Polar residues" evidence="1">
    <location>
        <begin position="204"/>
        <end position="214"/>
    </location>
</feature>
<sequence>MTFFDDLGLYLTTGFWLVIAIVIAYLILKGLCVFCKANTEEALGWIIVFLVILVLMPFLLIYIIFQCCYGCCKSKRHNKDPDIEACQSDQSHFHSSLTASSSRNNRPVKGVVVSAKYSIVDDHAKYGSYSQTTSGLYSAQPKPPVVHSARPKQPVVHSARPKLPVVHSVHPRLPVVHNAQPKPPVVQSAQPKLPVVHTVFITNRQSPTQTTSDLHSARPKSKTIVSSGRSKSEVDTHRSRSGTKGRYNVNKPRDHSYPAPRSKSYGPQTRHRRLFRGQKKVAEISLDGKTMDLHHLDLQNAMCETEQFINLKEMEYKNGGLKRKDRYFTIITGQGKHSKNGEPVLKPQVETFLNDKGLVNKIPAKNPGKMQVDLWKSQK</sequence>
<gene>
    <name evidence="4" type="ORF">RRG08_054494</name>
</gene>
<dbReference type="InterPro" id="IPR002625">
    <property type="entry name" value="Smr_dom"/>
</dbReference>